<feature type="region of interest" description="Disordered" evidence="4">
    <location>
        <begin position="805"/>
        <end position="878"/>
    </location>
</feature>
<feature type="active site" description="Tele-phosphohistidine intermediate" evidence="2">
    <location>
        <position position="12"/>
    </location>
</feature>
<dbReference type="InterPro" id="IPR029033">
    <property type="entry name" value="His_PPase_superfam"/>
</dbReference>
<evidence type="ECO:0008006" key="7">
    <source>
        <dbReference type="Google" id="ProtNLM"/>
    </source>
</evidence>
<feature type="binding site" evidence="3">
    <location>
        <position position="61"/>
    </location>
    <ligand>
        <name>substrate</name>
    </ligand>
</feature>
<keyword evidence="6" id="KW-1185">Reference proteome</keyword>
<organism evidence="5 6">
    <name type="scientific">Pseudozyma hubeiensis (strain SY62)</name>
    <name type="common">Yeast</name>
    <dbReference type="NCBI Taxonomy" id="1305764"/>
    <lineage>
        <taxon>Eukaryota</taxon>
        <taxon>Fungi</taxon>
        <taxon>Dikarya</taxon>
        <taxon>Basidiomycota</taxon>
        <taxon>Ustilaginomycotina</taxon>
        <taxon>Ustilaginomycetes</taxon>
        <taxon>Ustilaginales</taxon>
        <taxon>Ustilaginaceae</taxon>
        <taxon>Pseudozyma</taxon>
    </lineage>
</organism>
<proteinExistence type="predicted"/>
<dbReference type="SMART" id="SM00855">
    <property type="entry name" value="PGAM"/>
    <property type="match status" value="1"/>
</dbReference>
<dbReference type="InterPro" id="IPR013745">
    <property type="entry name" value="Bit61/PRR5"/>
</dbReference>
<name>R9NXU6_PSEHS</name>
<dbReference type="GO" id="GO:0045820">
    <property type="term" value="P:negative regulation of glycolytic process"/>
    <property type="evidence" value="ECO:0007669"/>
    <property type="project" value="TreeGrafter"/>
</dbReference>
<dbReference type="InterPro" id="IPR013078">
    <property type="entry name" value="His_Pase_superF_clade-1"/>
</dbReference>
<dbReference type="PANTHER" id="PTHR46517:SF1">
    <property type="entry name" value="FRUCTOSE-2,6-BISPHOSPHATASE TIGAR"/>
    <property type="match status" value="1"/>
</dbReference>
<feature type="compositionally biased region" description="Polar residues" evidence="4">
    <location>
        <begin position="410"/>
        <end position="419"/>
    </location>
</feature>
<dbReference type="Pfam" id="PF08539">
    <property type="entry name" value="HbrB"/>
    <property type="match status" value="1"/>
</dbReference>
<feature type="region of interest" description="Disordered" evidence="4">
    <location>
        <begin position="387"/>
        <end position="419"/>
    </location>
</feature>
<dbReference type="PANTHER" id="PTHR46517">
    <property type="entry name" value="FRUCTOSE-2,6-BISPHOSPHATASE TIGAR"/>
    <property type="match status" value="1"/>
</dbReference>
<evidence type="ECO:0000313" key="6">
    <source>
        <dbReference type="Proteomes" id="UP000014071"/>
    </source>
</evidence>
<feature type="compositionally biased region" description="Polar residues" evidence="4">
    <location>
        <begin position="904"/>
        <end position="965"/>
    </location>
</feature>
<dbReference type="Proteomes" id="UP000014071">
    <property type="component" value="Unassembled WGS sequence"/>
</dbReference>
<dbReference type="AlphaFoldDB" id="R9NXU6"/>
<keyword evidence="1" id="KW-0378">Hydrolase</keyword>
<feature type="compositionally biased region" description="Low complexity" evidence="4">
    <location>
        <begin position="236"/>
        <end position="251"/>
    </location>
</feature>
<dbReference type="InterPro" id="IPR051695">
    <property type="entry name" value="Phosphoglycerate_Mutase"/>
</dbReference>
<feature type="region of interest" description="Disordered" evidence="4">
    <location>
        <begin position="902"/>
        <end position="984"/>
    </location>
</feature>
<gene>
    <name evidence="5" type="ORF">PHSY_000996</name>
</gene>
<protein>
    <recommendedName>
        <fullName evidence="7">Phosphoglycerate mutase</fullName>
    </recommendedName>
</protein>
<dbReference type="RefSeq" id="XP_012187018.1">
    <property type="nucleotide sequence ID" value="XM_012331628.1"/>
</dbReference>
<feature type="active site" description="Proton donor/acceptor" evidence="2">
    <location>
        <position position="89"/>
    </location>
</feature>
<dbReference type="CDD" id="cd07067">
    <property type="entry name" value="HP_PGM_like"/>
    <property type="match status" value="1"/>
</dbReference>
<feature type="compositionally biased region" description="Polar residues" evidence="4">
    <location>
        <begin position="496"/>
        <end position="526"/>
    </location>
</feature>
<feature type="binding site" evidence="3">
    <location>
        <begin position="11"/>
        <end position="18"/>
    </location>
    <ligand>
        <name>substrate</name>
    </ligand>
</feature>
<dbReference type="SUPFAM" id="SSF53254">
    <property type="entry name" value="Phosphoglycerate mutase-like"/>
    <property type="match status" value="1"/>
</dbReference>
<feature type="compositionally biased region" description="Low complexity" evidence="4">
    <location>
        <begin position="476"/>
        <end position="490"/>
    </location>
</feature>
<dbReference type="PROSITE" id="PS00175">
    <property type="entry name" value="PG_MUTASE"/>
    <property type="match status" value="1"/>
</dbReference>
<dbReference type="Gene3D" id="3.40.50.1240">
    <property type="entry name" value="Phosphoglycerate mutase-like"/>
    <property type="match status" value="1"/>
</dbReference>
<feature type="region of interest" description="Disordered" evidence="4">
    <location>
        <begin position="469"/>
        <end position="545"/>
    </location>
</feature>
<dbReference type="STRING" id="1305764.R9NXU6"/>
<dbReference type="eggNOG" id="KOG0235">
    <property type="taxonomic scope" value="Eukaryota"/>
</dbReference>
<evidence type="ECO:0000256" key="1">
    <source>
        <dbReference type="ARBA" id="ARBA00022801"/>
    </source>
</evidence>
<dbReference type="OrthoDB" id="354304at2759"/>
<sequence length="984" mass="102289">MLNRLLVTLVRHGESQDNQQGIWAGFRDTPLTVDGVNQARALGQSFANVPLTAIYCSDLKRAAMTADEVLKSNRSIPPPPLVQSKSLREINFGQAEGQSYALAEWMQGSTGHDARNFRFPEGESLQEVNARVAKAVRQFILPRIEALRKKPPQQNTAAADLVHICIVAHGIAIAELLRVFMALHDASTSDAWPDPKGSYQRVRLENTGWSRLEIAVPFQGDDNDPFVPGSTCPVKSDAAAGDAAAQASSSSLTRPDAQSGYTDFGELQTDLVEGPADAASRTPNKSALPRSESAARPIYVRILCQNQTDHLRTYNPQQGPAASAAKTVAHLAGGGGTIVSPAGAGSGSSAAIANQGATASSAATVGIPHSATLASIASLAGSSHAHPNIALSPSTPAAPGASASANGTPKNATITPASTRSLSSYDARIMARELERAGAASMLAGSEAGPSGSATSYYPVSTSFSASTADRQGSVAGHAGNAGANASAGGSHDRSTFPTSPGVSGSLATSHQTSSQLGAAYSQGTPGSLAGAASPNPTSANFQPGPGALSDTWQMVCIRVLPLFNGEALRTSIEDLNEMVSLHVRDTLDRGQSQAIESLTLDLISLASTGTLTLNSKLQGLEDTRLLLRLVEIWTFFLGQVLPYCEAAFLPFQTDPTIRSLVAASSSHGTAATNTSGSNSTGPFSNGTAVTQSSAAAILSSAGNTGPDFQRIDVRKVLLVVFRNQVLMPIYKRLFYLFAHLTELDPAFSAAEDANTVAGGGDDGIKQVSLRLLQMTSVLASILSDDEAQDAMDSLLRALRLGSKSASNGRHRGTGEGQSARAASPTQKNNRRGWMAQKARKHGTSLGSEGDASAIGSIHGPSHSLQSGSDGQRSLLTRPWHVPNFRDRLGPYFGPEMTEDEYLSSFQSPAGSPAMSTPGQPESTFTSIVDRNESSSAADANALQNGSADDQPDSTPMVTPRTGVSSALDVNEAEPVAATTALAA</sequence>
<evidence type="ECO:0000256" key="4">
    <source>
        <dbReference type="SAM" id="MobiDB-lite"/>
    </source>
</evidence>
<dbReference type="InterPro" id="IPR001345">
    <property type="entry name" value="PG/BPGM_mutase_AS"/>
</dbReference>
<accession>R9NXU6</accession>
<dbReference type="Pfam" id="PF00300">
    <property type="entry name" value="His_Phos_1"/>
    <property type="match status" value="1"/>
</dbReference>
<feature type="region of interest" description="Disordered" evidence="4">
    <location>
        <begin position="220"/>
        <end position="262"/>
    </location>
</feature>
<evidence type="ECO:0000256" key="3">
    <source>
        <dbReference type="PIRSR" id="PIRSR613078-2"/>
    </source>
</evidence>
<dbReference type="EMBL" id="DF238776">
    <property type="protein sequence ID" value="GAC93431.1"/>
    <property type="molecule type" value="Genomic_DNA"/>
</dbReference>
<dbReference type="GO" id="GO:0043456">
    <property type="term" value="P:regulation of pentose-phosphate shunt"/>
    <property type="evidence" value="ECO:0007669"/>
    <property type="project" value="TreeGrafter"/>
</dbReference>
<dbReference type="HOGENOM" id="CLU_305059_0_0_1"/>
<reference evidence="6" key="1">
    <citation type="journal article" date="2013" name="Genome Announc.">
        <title>Draft genome sequence of the basidiomycetous yeast-like fungus Pseudozyma hubeiensis SY62, which produces an abundant amount of the biosurfactant mannosylerythritol lipids.</title>
        <authorList>
            <person name="Konishi M."/>
            <person name="Hatada Y."/>
            <person name="Horiuchi J."/>
        </authorList>
    </citation>
    <scope>NUCLEOTIDE SEQUENCE [LARGE SCALE GENOMIC DNA]</scope>
    <source>
        <strain evidence="6">SY62</strain>
    </source>
</reference>
<dbReference type="GeneID" id="24106297"/>
<feature type="compositionally biased region" description="Low complexity" evidence="4">
    <location>
        <begin position="392"/>
        <end position="409"/>
    </location>
</feature>
<dbReference type="GO" id="GO:0004331">
    <property type="term" value="F:fructose-2,6-bisphosphate 2-phosphatase activity"/>
    <property type="evidence" value="ECO:0007669"/>
    <property type="project" value="TreeGrafter"/>
</dbReference>
<feature type="compositionally biased region" description="Polar residues" evidence="4">
    <location>
        <begin position="863"/>
        <end position="875"/>
    </location>
</feature>
<evidence type="ECO:0000313" key="5">
    <source>
        <dbReference type="EMBL" id="GAC93431.1"/>
    </source>
</evidence>
<evidence type="ECO:0000256" key="2">
    <source>
        <dbReference type="PIRSR" id="PIRSR613078-1"/>
    </source>
</evidence>
<dbReference type="GO" id="GO:0005829">
    <property type="term" value="C:cytosol"/>
    <property type="evidence" value="ECO:0007669"/>
    <property type="project" value="TreeGrafter"/>
</dbReference>